<dbReference type="InterPro" id="IPR008271">
    <property type="entry name" value="Ser/Thr_kinase_AS"/>
</dbReference>
<dbReference type="GO" id="GO:0004674">
    <property type="term" value="F:protein serine/threonine kinase activity"/>
    <property type="evidence" value="ECO:0007669"/>
    <property type="project" value="UniProtKB-EC"/>
</dbReference>
<dbReference type="RefSeq" id="WP_337706161.1">
    <property type="nucleotide sequence ID" value="NZ_JBBEGM010000013.1"/>
</dbReference>
<keyword evidence="2" id="KW-0723">Serine/threonine-protein kinase</keyword>
<evidence type="ECO:0000256" key="8">
    <source>
        <dbReference type="SAM" id="MobiDB-lite"/>
    </source>
</evidence>
<dbReference type="Gene3D" id="1.10.510.10">
    <property type="entry name" value="Transferase(Phosphotransferase) domain 1"/>
    <property type="match status" value="1"/>
</dbReference>
<dbReference type="EMBL" id="JBBEGM010000013">
    <property type="protein sequence ID" value="MEJ2864795.1"/>
    <property type="molecule type" value="Genomic_DNA"/>
</dbReference>
<dbReference type="PANTHER" id="PTHR43289:SF6">
    <property type="entry name" value="SERINE_THREONINE-PROTEIN KINASE NEKL-3"/>
    <property type="match status" value="1"/>
</dbReference>
<keyword evidence="4 7" id="KW-0547">Nucleotide-binding</keyword>
<proteinExistence type="predicted"/>
<evidence type="ECO:0000256" key="9">
    <source>
        <dbReference type="SAM" id="Phobius"/>
    </source>
</evidence>
<keyword evidence="9" id="KW-0472">Membrane</keyword>
<dbReference type="Pfam" id="PF00069">
    <property type="entry name" value="Pkinase"/>
    <property type="match status" value="1"/>
</dbReference>
<keyword evidence="9" id="KW-0812">Transmembrane</keyword>
<evidence type="ECO:0000256" key="7">
    <source>
        <dbReference type="PROSITE-ProRule" id="PRU10141"/>
    </source>
</evidence>
<sequence length="598" mass="58303">MAREQWSVPGYDEVRELGRGATGVVVLAVHGATGRAVAIKYLDDELRGEPGFLEDFRGEARVLADVADPHVVRLYEYVESARGAAIVMELVDGVTLRRMLDERGATTPESALVVLQGSLVGLGAAHRTGVVHRDYKPANVVVTADGGSVLTDFGVAARHGATAQMSGTPVYMAPEQWNDGPASPRGDVYAATAVFVECLLGRPPFTSTEVTQLRRQHEHAPPPLDDLPAPVRELAAWGLAKDPADRPANAEQFLVALDAAATAGFGEDWEERGRRGLAERAALLALLFPLAAGLIGGSAVATTVLGGAGTAGGATNLGPSSPGVTPPLGPPAAAARLGARARVGLGVAAAALLIAGPIIAVTAGQAGRTVVADAGTGLTLPGNGGSGGAVDDLVPLPGPAAGGGGAGGGGGVVRLGVRGGSDDPDPILAGLVGGGGLADGGAGGGGGSAARFGGAGGGAAGGGAAGGGSALPPTDGGGAGGGTGTGTPPGGPEPEPEPPVVLPTTTTTTVLPPTTTTTTSVPPASTTTTTTSNAPASTTTTSNAPASTTTTSNAPQPTSDPPDPTSDPSTSATGSSGPDDNIDYGGCSCPTPTFTDPK</sequence>
<protein>
    <recommendedName>
        <fullName evidence="1">non-specific serine/threonine protein kinase</fullName>
        <ecNumber evidence="1">2.7.11.1</ecNumber>
    </recommendedName>
</protein>
<name>A0ABU8MDN9_9PSEU</name>
<evidence type="ECO:0000256" key="1">
    <source>
        <dbReference type="ARBA" id="ARBA00012513"/>
    </source>
</evidence>
<feature type="compositionally biased region" description="Low complexity" evidence="8">
    <location>
        <begin position="566"/>
        <end position="579"/>
    </location>
</feature>
<feature type="region of interest" description="Disordered" evidence="8">
    <location>
        <begin position="458"/>
        <end position="598"/>
    </location>
</feature>
<feature type="compositionally biased region" description="Low complexity" evidence="8">
    <location>
        <begin position="502"/>
        <end position="557"/>
    </location>
</feature>
<dbReference type="PROSITE" id="PS00107">
    <property type="entry name" value="PROTEIN_KINASE_ATP"/>
    <property type="match status" value="1"/>
</dbReference>
<feature type="transmembrane region" description="Helical" evidence="9">
    <location>
        <begin position="281"/>
        <end position="301"/>
    </location>
</feature>
<comment type="caution">
    <text evidence="11">The sequence shown here is derived from an EMBL/GenBank/DDBJ whole genome shotgun (WGS) entry which is preliminary data.</text>
</comment>
<dbReference type="Proteomes" id="UP001369736">
    <property type="component" value="Unassembled WGS sequence"/>
</dbReference>
<dbReference type="PROSITE" id="PS00108">
    <property type="entry name" value="PROTEIN_KINASE_ST"/>
    <property type="match status" value="1"/>
</dbReference>
<keyword evidence="12" id="KW-1185">Reference proteome</keyword>
<evidence type="ECO:0000313" key="12">
    <source>
        <dbReference type="Proteomes" id="UP001369736"/>
    </source>
</evidence>
<keyword evidence="5 11" id="KW-0418">Kinase</keyword>
<evidence type="ECO:0000256" key="4">
    <source>
        <dbReference type="ARBA" id="ARBA00022741"/>
    </source>
</evidence>
<organism evidence="11 12">
    <name type="scientific">Actinomycetospora flava</name>
    <dbReference type="NCBI Taxonomy" id="3129232"/>
    <lineage>
        <taxon>Bacteria</taxon>
        <taxon>Bacillati</taxon>
        <taxon>Actinomycetota</taxon>
        <taxon>Actinomycetes</taxon>
        <taxon>Pseudonocardiales</taxon>
        <taxon>Pseudonocardiaceae</taxon>
        <taxon>Actinomycetospora</taxon>
    </lineage>
</organism>
<feature type="domain" description="Protein kinase" evidence="10">
    <location>
        <begin position="11"/>
        <end position="261"/>
    </location>
</feature>
<dbReference type="PANTHER" id="PTHR43289">
    <property type="entry name" value="MITOGEN-ACTIVATED PROTEIN KINASE KINASE KINASE 20-RELATED"/>
    <property type="match status" value="1"/>
</dbReference>
<dbReference type="SUPFAM" id="SSF56112">
    <property type="entry name" value="Protein kinase-like (PK-like)"/>
    <property type="match status" value="1"/>
</dbReference>
<gene>
    <name evidence="11" type="ORF">WCD58_26805</name>
</gene>
<dbReference type="EC" id="2.7.11.1" evidence="1"/>
<dbReference type="CDD" id="cd14014">
    <property type="entry name" value="STKc_PknB_like"/>
    <property type="match status" value="1"/>
</dbReference>
<keyword evidence="6 7" id="KW-0067">ATP-binding</keyword>
<evidence type="ECO:0000256" key="5">
    <source>
        <dbReference type="ARBA" id="ARBA00022777"/>
    </source>
</evidence>
<keyword evidence="9" id="KW-1133">Transmembrane helix</keyword>
<evidence type="ECO:0000259" key="10">
    <source>
        <dbReference type="PROSITE" id="PS50011"/>
    </source>
</evidence>
<dbReference type="InterPro" id="IPR000719">
    <property type="entry name" value="Prot_kinase_dom"/>
</dbReference>
<feature type="compositionally biased region" description="Pro residues" evidence="8">
    <location>
        <begin position="489"/>
        <end position="501"/>
    </location>
</feature>
<evidence type="ECO:0000256" key="2">
    <source>
        <dbReference type="ARBA" id="ARBA00022527"/>
    </source>
</evidence>
<keyword evidence="3 11" id="KW-0808">Transferase</keyword>
<feature type="binding site" evidence="7">
    <location>
        <position position="40"/>
    </location>
    <ligand>
        <name>ATP</name>
        <dbReference type="ChEBI" id="CHEBI:30616"/>
    </ligand>
</feature>
<evidence type="ECO:0000256" key="6">
    <source>
        <dbReference type="ARBA" id="ARBA00022840"/>
    </source>
</evidence>
<accession>A0ABU8MDN9</accession>
<dbReference type="InterPro" id="IPR011009">
    <property type="entry name" value="Kinase-like_dom_sf"/>
</dbReference>
<evidence type="ECO:0000256" key="3">
    <source>
        <dbReference type="ARBA" id="ARBA00022679"/>
    </source>
</evidence>
<feature type="compositionally biased region" description="Gly residues" evidence="8">
    <location>
        <begin position="458"/>
        <end position="488"/>
    </location>
</feature>
<reference evidence="11 12" key="1">
    <citation type="submission" date="2024-03" db="EMBL/GenBank/DDBJ databases">
        <title>Actinomycetospora sp. OC33-EN07, a novel actinomycete isolated from wild orchid (Aerides multiflora).</title>
        <authorList>
            <person name="Suriyachadkun C."/>
        </authorList>
    </citation>
    <scope>NUCLEOTIDE SEQUENCE [LARGE SCALE GENOMIC DNA]</scope>
    <source>
        <strain evidence="11 12">OC33-EN07</strain>
    </source>
</reference>
<evidence type="ECO:0000313" key="11">
    <source>
        <dbReference type="EMBL" id="MEJ2864795.1"/>
    </source>
</evidence>
<dbReference type="InterPro" id="IPR017441">
    <property type="entry name" value="Protein_kinase_ATP_BS"/>
</dbReference>
<dbReference type="PROSITE" id="PS50011">
    <property type="entry name" value="PROTEIN_KINASE_DOM"/>
    <property type="match status" value="1"/>
</dbReference>